<dbReference type="Pfam" id="PF10136">
    <property type="entry name" value="SpecificRecomb"/>
    <property type="match status" value="1"/>
</dbReference>
<feature type="transmembrane region" description="Helical" evidence="5">
    <location>
        <begin position="619"/>
        <end position="644"/>
    </location>
</feature>
<dbReference type="AlphaFoldDB" id="A0A2W7RGD2"/>
<proteinExistence type="predicted"/>
<comment type="caution">
    <text evidence="6">The sequence shown here is derived from an EMBL/GenBank/DDBJ whole genome shotgun (WGS) entry which is preliminary data.</text>
</comment>
<dbReference type="Proteomes" id="UP000249115">
    <property type="component" value="Unassembled WGS sequence"/>
</dbReference>
<protein>
    <submittedName>
        <fullName evidence="6">Site-specific recombinase</fullName>
    </submittedName>
</protein>
<dbReference type="PIRSF" id="PIRSF015380">
    <property type="entry name" value="Site-sp_rcmb"/>
    <property type="match status" value="1"/>
</dbReference>
<organism evidence="6 7">
    <name type="scientific">Algoriphagus ratkowskyi</name>
    <dbReference type="NCBI Taxonomy" id="57028"/>
    <lineage>
        <taxon>Bacteria</taxon>
        <taxon>Pseudomonadati</taxon>
        <taxon>Bacteroidota</taxon>
        <taxon>Cytophagia</taxon>
        <taxon>Cytophagales</taxon>
        <taxon>Cyclobacteriaceae</taxon>
        <taxon>Algoriphagus</taxon>
    </lineage>
</organism>
<evidence type="ECO:0000256" key="4">
    <source>
        <dbReference type="ARBA" id="ARBA00023136"/>
    </source>
</evidence>
<sequence>MLKPPYDFELKKALPHRRMKLLDIIEEIKGIQDPSSPEGLILIVDEIRPPKKNLNKASENVRDLIQVLEKHQREKEALHLYFNDFINSKHLVPLLTNSGILTNKGFFAEASERMASKVLPRAYGDSDHTGTFNEIFHKPWDYLWINEIAYEDWISLFRVLGQKEVNDLEVTDEVFGQLTNSILVLSQRIGSLGLEQEILSKLPELEEFDSPFMVQNKDIFLYLDNIQNSVGFDLSDQNPDYKQILVMLNQCSDFGLVIGKNKRKYGADLHLTYLLSRLNQNIDRLRTLLRLIVTSPEKTPFNVEIELFKNLVIAENKKNSLSEHFENNIKLLAFQITEHASKTGEHYIANNRKEWWSMLFSSMGGGFIVGFLSIFKVLIYYLRLPLFGEAFMYSMNYSFGFMGIHLSHSTLATKQPSMTASNLSEALDKLVKAKSEALENLAEVIVRISRSQFIAFVGNVLIAFPVAFLIARGYAYFSGNQIAAPEKALLLIKELNPFTSFAILHAGIAGVFLFLSGLISGYYDNKGVYNKIPQRIKKHRFLNNVFGKKVTSNFSEYLDSNLGNLAGNFFLGIFLGCTGTIGVILGLPLDIRHITFASANFGLAFVSVGDSLSHQDIGVTIFGIICIGLMNFLVSFSLAIFVATKSRGVNFNQRAELFKIVLGRFALKPLQFFVPPKNIDSPIDELEVKK</sequence>
<keyword evidence="2 5" id="KW-0812">Transmembrane</keyword>
<name>A0A2W7RGD2_9BACT</name>
<dbReference type="Gene3D" id="1.20.1080.10">
    <property type="entry name" value="Glycerol uptake facilitator protein"/>
    <property type="match status" value="1"/>
</dbReference>
<feature type="transmembrane region" description="Helical" evidence="5">
    <location>
        <begin position="355"/>
        <end position="378"/>
    </location>
</feature>
<evidence type="ECO:0000256" key="5">
    <source>
        <dbReference type="SAM" id="Phobius"/>
    </source>
</evidence>
<evidence type="ECO:0000256" key="3">
    <source>
        <dbReference type="ARBA" id="ARBA00022989"/>
    </source>
</evidence>
<evidence type="ECO:0000313" key="7">
    <source>
        <dbReference type="Proteomes" id="UP000249115"/>
    </source>
</evidence>
<dbReference type="EMBL" id="QKZU01000004">
    <property type="protein sequence ID" value="PZX59221.1"/>
    <property type="molecule type" value="Genomic_DNA"/>
</dbReference>
<evidence type="ECO:0000256" key="2">
    <source>
        <dbReference type="ARBA" id="ARBA00022692"/>
    </source>
</evidence>
<evidence type="ECO:0000256" key="1">
    <source>
        <dbReference type="ARBA" id="ARBA00004141"/>
    </source>
</evidence>
<feature type="transmembrane region" description="Helical" evidence="5">
    <location>
        <begin position="565"/>
        <end position="587"/>
    </location>
</feature>
<evidence type="ECO:0000313" key="6">
    <source>
        <dbReference type="EMBL" id="PZX59221.1"/>
    </source>
</evidence>
<dbReference type="InterPro" id="IPR011385">
    <property type="entry name" value="Site-sp_rcmbase"/>
</dbReference>
<feature type="transmembrane region" description="Helical" evidence="5">
    <location>
        <begin position="453"/>
        <end position="477"/>
    </location>
</feature>
<dbReference type="GO" id="GO:0016020">
    <property type="term" value="C:membrane"/>
    <property type="evidence" value="ECO:0007669"/>
    <property type="project" value="UniProtKB-SubCell"/>
</dbReference>
<dbReference type="InterPro" id="IPR023271">
    <property type="entry name" value="Aquaporin-like"/>
</dbReference>
<feature type="transmembrane region" description="Helical" evidence="5">
    <location>
        <begin position="498"/>
        <end position="523"/>
    </location>
</feature>
<keyword evidence="4 5" id="KW-0472">Membrane</keyword>
<reference evidence="6 7" key="1">
    <citation type="submission" date="2018-06" db="EMBL/GenBank/DDBJ databases">
        <title>Genomic Encyclopedia of Archaeal and Bacterial Type Strains, Phase II (KMG-II): from individual species to whole genera.</title>
        <authorList>
            <person name="Goeker M."/>
        </authorList>
    </citation>
    <scope>NUCLEOTIDE SEQUENCE [LARGE SCALE GENOMIC DNA]</scope>
    <source>
        <strain evidence="6 7">DSM 22686</strain>
    </source>
</reference>
<gene>
    <name evidence="6" type="ORF">LV84_01251</name>
</gene>
<keyword evidence="3 5" id="KW-1133">Transmembrane helix</keyword>
<comment type="subcellular location">
    <subcellularLocation>
        <location evidence="1">Membrane</location>
        <topology evidence="1">Multi-pass membrane protein</topology>
    </subcellularLocation>
</comment>
<accession>A0A2W7RGD2</accession>